<organism evidence="7 8">
    <name type="scientific">Trametes coccinea (strain BRFM310)</name>
    <name type="common">Pycnoporus coccineus</name>
    <dbReference type="NCBI Taxonomy" id="1353009"/>
    <lineage>
        <taxon>Eukaryota</taxon>
        <taxon>Fungi</taxon>
        <taxon>Dikarya</taxon>
        <taxon>Basidiomycota</taxon>
        <taxon>Agaricomycotina</taxon>
        <taxon>Agaricomycetes</taxon>
        <taxon>Polyporales</taxon>
        <taxon>Polyporaceae</taxon>
        <taxon>Trametes</taxon>
    </lineage>
</organism>
<dbReference type="EMBL" id="KZ084099">
    <property type="protein sequence ID" value="OSD03648.1"/>
    <property type="molecule type" value="Genomic_DNA"/>
</dbReference>
<dbReference type="GO" id="GO:0006364">
    <property type="term" value="P:rRNA processing"/>
    <property type="evidence" value="ECO:0007669"/>
    <property type="project" value="UniProtKB-KW"/>
</dbReference>
<dbReference type="PROSITE" id="PS51257">
    <property type="entry name" value="PROKAR_LIPOPROTEIN"/>
    <property type="match status" value="1"/>
</dbReference>
<name>A0A1Y2IRB9_TRAC3</name>
<dbReference type="Proteomes" id="UP000193067">
    <property type="component" value="Unassembled WGS sequence"/>
</dbReference>
<dbReference type="STRING" id="1353009.A0A1Y2IRB9"/>
<feature type="domain" description="Exonuclease" evidence="6">
    <location>
        <begin position="10"/>
        <end position="174"/>
    </location>
</feature>
<protein>
    <recommendedName>
        <fullName evidence="6">Exonuclease domain-containing protein</fullName>
    </recommendedName>
</protein>
<keyword evidence="1" id="KW-0698">rRNA processing</keyword>
<dbReference type="GO" id="GO:0003676">
    <property type="term" value="F:nucleic acid binding"/>
    <property type="evidence" value="ECO:0007669"/>
    <property type="project" value="InterPro"/>
</dbReference>
<dbReference type="GO" id="GO:0005634">
    <property type="term" value="C:nucleus"/>
    <property type="evidence" value="ECO:0007669"/>
    <property type="project" value="TreeGrafter"/>
</dbReference>
<dbReference type="Gene3D" id="3.30.420.10">
    <property type="entry name" value="Ribonuclease H-like superfamily/Ribonuclease H"/>
    <property type="match status" value="1"/>
</dbReference>
<keyword evidence="8" id="KW-1185">Reference proteome</keyword>
<evidence type="ECO:0000256" key="2">
    <source>
        <dbReference type="ARBA" id="ARBA00022722"/>
    </source>
</evidence>
<evidence type="ECO:0000256" key="5">
    <source>
        <dbReference type="ARBA" id="ARBA00025599"/>
    </source>
</evidence>
<keyword evidence="4" id="KW-0269">Exonuclease</keyword>
<comment type="function">
    <text evidence="5">Exoribonuclease involved in ribosome biosynthesis. Involved in the processing of ITS1, the internal transcribed spacer localized between the 18S and 5.8S rRNAs.</text>
</comment>
<reference evidence="7 8" key="1">
    <citation type="journal article" date="2015" name="Biotechnol. Biofuels">
        <title>Enhanced degradation of softwood versus hardwood by the white-rot fungus Pycnoporus coccineus.</title>
        <authorList>
            <person name="Couturier M."/>
            <person name="Navarro D."/>
            <person name="Chevret D."/>
            <person name="Henrissat B."/>
            <person name="Piumi F."/>
            <person name="Ruiz-Duenas F.J."/>
            <person name="Martinez A.T."/>
            <person name="Grigoriev I.V."/>
            <person name="Riley R."/>
            <person name="Lipzen A."/>
            <person name="Berrin J.G."/>
            <person name="Master E.R."/>
            <person name="Rosso M.N."/>
        </authorList>
    </citation>
    <scope>NUCLEOTIDE SEQUENCE [LARGE SCALE GENOMIC DNA]</scope>
    <source>
        <strain evidence="7 8">BRFM310</strain>
    </source>
</reference>
<proteinExistence type="predicted"/>
<evidence type="ECO:0000313" key="8">
    <source>
        <dbReference type="Proteomes" id="UP000193067"/>
    </source>
</evidence>
<dbReference type="SUPFAM" id="SSF53098">
    <property type="entry name" value="Ribonuclease H-like"/>
    <property type="match status" value="1"/>
</dbReference>
<evidence type="ECO:0000259" key="6">
    <source>
        <dbReference type="SMART" id="SM00479"/>
    </source>
</evidence>
<dbReference type="InterPro" id="IPR047021">
    <property type="entry name" value="REXO1/3/4-like"/>
</dbReference>
<dbReference type="PANTHER" id="PTHR12801">
    <property type="entry name" value="RNA EXONUCLEASE REXO1 / RECO3 FAMILY MEMBER-RELATED"/>
    <property type="match status" value="1"/>
</dbReference>
<keyword evidence="3" id="KW-0378">Hydrolase</keyword>
<dbReference type="InterPro" id="IPR013520">
    <property type="entry name" value="Ribonucl_H"/>
</dbReference>
<evidence type="ECO:0000256" key="4">
    <source>
        <dbReference type="ARBA" id="ARBA00022839"/>
    </source>
</evidence>
<gene>
    <name evidence="7" type="ORF">PYCCODRAFT_182801</name>
</gene>
<keyword evidence="2" id="KW-0540">Nuclease</keyword>
<dbReference type="InterPro" id="IPR012337">
    <property type="entry name" value="RNaseH-like_sf"/>
</dbReference>
<evidence type="ECO:0000313" key="7">
    <source>
        <dbReference type="EMBL" id="OSD03648.1"/>
    </source>
</evidence>
<evidence type="ECO:0000256" key="1">
    <source>
        <dbReference type="ARBA" id="ARBA00022552"/>
    </source>
</evidence>
<sequence>MSHARPSAEQFLGLSTITVGCGPGGTTPMLAKVVLVDYRGNIVFSAFVQPTTTVTNYYRTDVTPEDLQPGNALPFNEVQKRVSRLISGKIIVGHALWKNLSVLGLRHPAVATRDVALYQPFLNALSYTSQHPIGLQTLMWQLMRRHVQHSGIDPVENARAAMDLYRSCEEEWEGYISKRQWPSNAPPQNFSGLYL</sequence>
<dbReference type="SMART" id="SM00479">
    <property type="entry name" value="EXOIII"/>
    <property type="match status" value="1"/>
</dbReference>
<dbReference type="PANTHER" id="PTHR12801:SF45">
    <property type="entry name" value="RNA EXONUCLEASE 4"/>
    <property type="match status" value="1"/>
</dbReference>
<dbReference type="GO" id="GO:0004527">
    <property type="term" value="F:exonuclease activity"/>
    <property type="evidence" value="ECO:0007669"/>
    <property type="project" value="UniProtKB-KW"/>
</dbReference>
<dbReference type="AlphaFoldDB" id="A0A1Y2IRB9"/>
<evidence type="ECO:0000256" key="3">
    <source>
        <dbReference type="ARBA" id="ARBA00022801"/>
    </source>
</evidence>
<dbReference type="InterPro" id="IPR036397">
    <property type="entry name" value="RNaseH_sf"/>
</dbReference>
<dbReference type="OrthoDB" id="8191639at2759"/>
<accession>A0A1Y2IRB9</accession>